<evidence type="ECO:0000256" key="1">
    <source>
        <dbReference type="SAM" id="Phobius"/>
    </source>
</evidence>
<feature type="transmembrane region" description="Helical" evidence="1">
    <location>
        <begin position="21"/>
        <end position="41"/>
    </location>
</feature>
<dbReference type="EMBL" id="CP128397">
    <property type="protein sequence ID" value="WZN38675.1"/>
    <property type="molecule type" value="Genomic_DNA"/>
</dbReference>
<dbReference type="Proteomes" id="UP001470586">
    <property type="component" value="Chromosome"/>
</dbReference>
<keyword evidence="1" id="KW-0812">Transmembrane</keyword>
<name>A0ABZ2YHT8_9MOLU</name>
<evidence type="ECO:0000313" key="3">
    <source>
        <dbReference type="Proteomes" id="UP001470586"/>
    </source>
</evidence>
<organism evidence="2 3">
    <name type="scientific">Candidatus Phytoplasma asteris</name>
    <dbReference type="NCBI Taxonomy" id="85620"/>
    <lineage>
        <taxon>Bacteria</taxon>
        <taxon>Bacillati</taxon>
        <taxon>Mycoplasmatota</taxon>
        <taxon>Mollicutes</taxon>
        <taxon>Acholeplasmatales</taxon>
        <taxon>Acholeplasmataceae</taxon>
        <taxon>Candidatus Phytoplasma</taxon>
        <taxon>16SrI (Aster yellows group)</taxon>
    </lineage>
</organism>
<keyword evidence="1" id="KW-1133">Transmembrane helix</keyword>
<reference evidence="2" key="1">
    <citation type="submission" date="2023-06" db="EMBL/GenBank/DDBJ databases">
        <title>Complete Genome of Candidatus Phytoplasma asteris M33.</title>
        <authorList>
            <person name="Toth R."/>
            <person name="Ilic A.-M."/>
            <person name="Huettel B."/>
            <person name="Duduk B."/>
            <person name="Kube M."/>
        </authorList>
    </citation>
    <scope>NUCLEOTIDE SEQUENCE [LARGE SCALE GENOMIC DNA]</scope>
    <source>
        <strain evidence="2">M33</strain>
    </source>
</reference>
<accession>A0ABZ2YHT8</accession>
<protein>
    <submittedName>
        <fullName evidence="2">Uncharacterized protein</fullName>
    </submittedName>
</protein>
<proteinExistence type="predicted"/>
<gene>
    <name evidence="2" type="ORF">M33023_05360</name>
</gene>
<sequence>MILIITQKSHFTKQLIKKRRINVYGQLLIVPPKNIIFIYHYGKKLFIKDKKHTLEAIINMKK</sequence>
<keyword evidence="1" id="KW-0472">Membrane</keyword>
<keyword evidence="3" id="KW-1185">Reference proteome</keyword>
<evidence type="ECO:0000313" key="2">
    <source>
        <dbReference type="EMBL" id="WZN38675.1"/>
    </source>
</evidence>